<proteinExistence type="predicted"/>
<keyword evidence="2" id="KW-1185">Reference proteome</keyword>
<reference evidence="1 2" key="1">
    <citation type="submission" date="2017-07" db="EMBL/GenBank/DDBJ databases">
        <title>Complete Genome Sequence of the Klebsiella phage YMC16/01/N133_KPN_BP.</title>
        <authorList>
            <person name="Jeon J."/>
            <person name="Yong D."/>
            <person name="Lee K."/>
        </authorList>
    </citation>
    <scope>NUCLEOTIDE SEQUENCE [LARGE SCALE GENOMIC DNA]</scope>
</reference>
<gene>
    <name evidence="1" type="ORF">KPNN133_053</name>
</gene>
<evidence type="ECO:0000313" key="1">
    <source>
        <dbReference type="EMBL" id="ASW27672.1"/>
    </source>
</evidence>
<dbReference type="EMBL" id="MF476925">
    <property type="protein sequence ID" value="ASW27672.1"/>
    <property type="molecule type" value="Genomic_DNA"/>
</dbReference>
<evidence type="ECO:0000313" key="2">
    <source>
        <dbReference type="Proteomes" id="UP000221999"/>
    </source>
</evidence>
<accession>A0A248XDB2</accession>
<protein>
    <submittedName>
        <fullName evidence="1">Uncharacterized protein</fullName>
    </submittedName>
</protein>
<dbReference type="Proteomes" id="UP000221999">
    <property type="component" value="Segment"/>
</dbReference>
<organism evidence="1 2">
    <name type="scientific">Klebsiella phage YMC16/01/N133_KPN_BP</name>
    <dbReference type="NCBI Taxonomy" id="2026102"/>
    <lineage>
        <taxon>Viruses</taxon>
        <taxon>Duplodnaviria</taxon>
        <taxon>Heunggongvirae</taxon>
        <taxon>Uroviricota</taxon>
        <taxon>Caudoviricetes</taxon>
        <taxon>Casjensviridae</taxon>
        <taxon>Seodaemunguvirus</taxon>
        <taxon>Seodaemunguvirus YMC16-01N133</taxon>
    </lineage>
</organism>
<name>A0A248XDB2_9CAUD</name>
<sequence length="112" mass="13409">MGEYADEQINRIINGRPRPVENINVRRHYDYWDAQYAREDVWQNVTSTQDLELTAQALLVTLEDGSQMWIPKTICMWWKKRQFRVHTEHWEKLLAQHQGAVDLLPDLDDDED</sequence>